<feature type="region of interest" description="Disordered" evidence="1">
    <location>
        <begin position="56"/>
        <end position="144"/>
    </location>
</feature>
<evidence type="ECO:0000313" key="4">
    <source>
        <dbReference type="Proteomes" id="UP001474421"/>
    </source>
</evidence>
<proteinExistence type="predicted"/>
<dbReference type="AlphaFoldDB" id="A0AAW1CCI7"/>
<dbReference type="PANTHER" id="PTHR13633">
    <property type="entry name" value="MITOCHONDRIAL TRANSCRIPTION RESCUE FACTOR 1"/>
    <property type="match status" value="1"/>
</dbReference>
<gene>
    <name evidence="3" type="ORF">NXF25_002637</name>
</gene>
<dbReference type="EMBL" id="JAOTOJ010000001">
    <property type="protein sequence ID" value="KAK9411462.1"/>
    <property type="molecule type" value="Genomic_DNA"/>
</dbReference>
<dbReference type="Pfam" id="PF25818">
    <property type="entry name" value="MTRES1_C"/>
    <property type="match status" value="1"/>
</dbReference>
<sequence>MIELHIRLDRPQPLAWLFCASGGTANRDPEVFGLQPPGPPRPFFPAGDAVASDKNLAPPRPLPFDPCGKAGKGRARKGAARRGLGYKSRAKADGRYSAPGEEPALSGSLYLLGEGRPESDADPLGNRAEGGGYTRGAGSAAEGLPSRDCSAVLTVFTHVFLVPWSKSVSGILVRHKSNKSSHKNVKKTVEEDLEEEDTVEEITDSEDEFEDDPSIVKNYKDLEKVVQSFRFDVILKSGLDIARNKVEDAFYNGELRLNGEKLWKKSRSVKVGDTLDLILGEDKETETAVVMRVVLRKASEKNENDKYKVVLRRWKNLKVPKQDVLK</sequence>
<comment type="caution">
    <text evidence="3">The sequence shown here is derived from an EMBL/GenBank/DDBJ whole genome shotgun (WGS) entry which is preliminary data.</text>
</comment>
<organism evidence="3 4">
    <name type="scientific">Crotalus adamanteus</name>
    <name type="common">Eastern diamondback rattlesnake</name>
    <dbReference type="NCBI Taxonomy" id="8729"/>
    <lineage>
        <taxon>Eukaryota</taxon>
        <taxon>Metazoa</taxon>
        <taxon>Chordata</taxon>
        <taxon>Craniata</taxon>
        <taxon>Vertebrata</taxon>
        <taxon>Euteleostomi</taxon>
        <taxon>Lepidosauria</taxon>
        <taxon>Squamata</taxon>
        <taxon>Bifurcata</taxon>
        <taxon>Unidentata</taxon>
        <taxon>Episquamata</taxon>
        <taxon>Toxicofera</taxon>
        <taxon>Serpentes</taxon>
        <taxon>Colubroidea</taxon>
        <taxon>Viperidae</taxon>
        <taxon>Crotalinae</taxon>
        <taxon>Crotalus</taxon>
    </lineage>
</organism>
<dbReference type="InterPro" id="IPR057896">
    <property type="entry name" value="MTRES1_C"/>
</dbReference>
<dbReference type="GO" id="GO:0003723">
    <property type="term" value="F:RNA binding"/>
    <property type="evidence" value="ECO:0007669"/>
    <property type="project" value="TreeGrafter"/>
</dbReference>
<dbReference type="GO" id="GO:0005739">
    <property type="term" value="C:mitochondrion"/>
    <property type="evidence" value="ECO:0007669"/>
    <property type="project" value="TreeGrafter"/>
</dbReference>
<protein>
    <recommendedName>
        <fullName evidence="2">Mitochondrial transcription rescue factor 1 C-terminal domain-containing protein</fullName>
    </recommendedName>
</protein>
<feature type="domain" description="Mitochondrial transcription rescue factor 1 C-terminal" evidence="2">
    <location>
        <begin position="220"/>
        <end position="321"/>
    </location>
</feature>
<reference evidence="3 4" key="1">
    <citation type="journal article" date="2024" name="Proc. Natl. Acad. Sci. U.S.A.">
        <title>The genetic regulatory architecture and epigenomic basis for age-related changes in rattlesnake venom.</title>
        <authorList>
            <person name="Hogan M.P."/>
            <person name="Holding M.L."/>
            <person name="Nystrom G.S."/>
            <person name="Colston T.J."/>
            <person name="Bartlett D.A."/>
            <person name="Mason A.J."/>
            <person name="Ellsworth S.A."/>
            <person name="Rautsaw R.M."/>
            <person name="Lawrence K.C."/>
            <person name="Strickland J.L."/>
            <person name="He B."/>
            <person name="Fraser P."/>
            <person name="Margres M.J."/>
            <person name="Gilbert D.M."/>
            <person name="Gibbs H.L."/>
            <person name="Parkinson C.L."/>
            <person name="Rokyta D.R."/>
        </authorList>
    </citation>
    <scope>NUCLEOTIDE SEQUENCE [LARGE SCALE GENOMIC DNA]</scope>
    <source>
        <strain evidence="3">DRR0105</strain>
    </source>
</reference>
<dbReference type="GO" id="GO:1903108">
    <property type="term" value="P:regulation of mitochondrial transcription"/>
    <property type="evidence" value="ECO:0007669"/>
    <property type="project" value="TreeGrafter"/>
</dbReference>
<evidence type="ECO:0000256" key="1">
    <source>
        <dbReference type="SAM" id="MobiDB-lite"/>
    </source>
</evidence>
<accession>A0AAW1CCI7</accession>
<dbReference type="Proteomes" id="UP001474421">
    <property type="component" value="Unassembled WGS sequence"/>
</dbReference>
<evidence type="ECO:0000313" key="3">
    <source>
        <dbReference type="EMBL" id="KAK9411462.1"/>
    </source>
</evidence>
<evidence type="ECO:0000259" key="2">
    <source>
        <dbReference type="Pfam" id="PF25818"/>
    </source>
</evidence>
<dbReference type="PANTHER" id="PTHR13633:SF3">
    <property type="entry name" value="MITOCHONDRIAL TRANSCRIPTION RESCUE FACTOR 1"/>
    <property type="match status" value="1"/>
</dbReference>
<feature type="compositionally biased region" description="Basic residues" evidence="1">
    <location>
        <begin position="71"/>
        <end position="80"/>
    </location>
</feature>
<keyword evidence="4" id="KW-1185">Reference proteome</keyword>
<name>A0AAW1CCI7_CROAD</name>